<proteinExistence type="predicted"/>
<name>A0A0C9YB04_9AGAM</name>
<organism evidence="1 2">
    <name type="scientific">Pisolithus microcarpus 441</name>
    <dbReference type="NCBI Taxonomy" id="765257"/>
    <lineage>
        <taxon>Eukaryota</taxon>
        <taxon>Fungi</taxon>
        <taxon>Dikarya</taxon>
        <taxon>Basidiomycota</taxon>
        <taxon>Agaricomycotina</taxon>
        <taxon>Agaricomycetes</taxon>
        <taxon>Agaricomycetidae</taxon>
        <taxon>Boletales</taxon>
        <taxon>Sclerodermatineae</taxon>
        <taxon>Pisolithaceae</taxon>
        <taxon>Pisolithus</taxon>
    </lineage>
</organism>
<evidence type="ECO:0000313" key="1">
    <source>
        <dbReference type="EMBL" id="KIK11184.1"/>
    </source>
</evidence>
<reference evidence="1 2" key="1">
    <citation type="submission" date="2014-04" db="EMBL/GenBank/DDBJ databases">
        <authorList>
            <consortium name="DOE Joint Genome Institute"/>
            <person name="Kuo A."/>
            <person name="Kohler A."/>
            <person name="Costa M.D."/>
            <person name="Nagy L.G."/>
            <person name="Floudas D."/>
            <person name="Copeland A."/>
            <person name="Barry K.W."/>
            <person name="Cichocki N."/>
            <person name="Veneault-Fourrey C."/>
            <person name="LaButti K."/>
            <person name="Lindquist E.A."/>
            <person name="Lipzen A."/>
            <person name="Lundell T."/>
            <person name="Morin E."/>
            <person name="Murat C."/>
            <person name="Sun H."/>
            <person name="Tunlid A."/>
            <person name="Henrissat B."/>
            <person name="Grigoriev I.V."/>
            <person name="Hibbett D.S."/>
            <person name="Martin F."/>
            <person name="Nordberg H.P."/>
            <person name="Cantor M.N."/>
            <person name="Hua S.X."/>
        </authorList>
    </citation>
    <scope>NUCLEOTIDE SEQUENCE [LARGE SCALE GENOMIC DNA]</scope>
    <source>
        <strain evidence="1 2">441</strain>
    </source>
</reference>
<dbReference type="EMBL" id="KN834281">
    <property type="protein sequence ID" value="KIK11184.1"/>
    <property type="molecule type" value="Genomic_DNA"/>
</dbReference>
<protein>
    <submittedName>
        <fullName evidence="1">Uncharacterized protein</fullName>
    </submittedName>
</protein>
<dbReference type="AlphaFoldDB" id="A0A0C9YB04"/>
<dbReference type="OrthoDB" id="2349883at2759"/>
<sequence length="424" mass="48087">MWARAGFIRRGSLNCRRCYSLSIPDYHSKVRAIPFAFPPEAAVTHVGPIAATVTRSYSPSTIREELGCLAGSFIAKHLPAMGYKTIQPERIQALYYPSWCIDAEAEAKAWFSPNPDDPPEVVTVHFQHAELPGNGSELARISLRDETITYKNTKPFVPALTNQHGSEILCLPFNISPLELLSRARAMSFGVTKVDDDFRFDPRSLNLNLVAAYPILIPVYVLQYAPQGPYSRVTIIVEAYAEPGRYYVHFVNSPDLRKLPAQEFFGEEDFIAMGLSGSKCRFSPNIISPRSRPSASEDLCAWMSNFVEDRGAPLRLTSKQPIDMDDCRVREWTEEEILPVHEWMQLGRNLIRTRGMIKTISTVNVDQIKVFEFPPRMNTDPKKVAAGLQGFFKAEEERLQKLEEARAARTPAWWRQWQDSQKTS</sequence>
<gene>
    <name evidence="1" type="ORF">PISMIDRAFT_690515</name>
</gene>
<dbReference type="HOGENOM" id="CLU_655626_0_0_1"/>
<dbReference type="Proteomes" id="UP000054018">
    <property type="component" value="Unassembled WGS sequence"/>
</dbReference>
<reference evidence="2" key="2">
    <citation type="submission" date="2015-01" db="EMBL/GenBank/DDBJ databases">
        <title>Evolutionary Origins and Diversification of the Mycorrhizal Mutualists.</title>
        <authorList>
            <consortium name="DOE Joint Genome Institute"/>
            <consortium name="Mycorrhizal Genomics Consortium"/>
            <person name="Kohler A."/>
            <person name="Kuo A."/>
            <person name="Nagy L.G."/>
            <person name="Floudas D."/>
            <person name="Copeland A."/>
            <person name="Barry K.W."/>
            <person name="Cichocki N."/>
            <person name="Veneault-Fourrey C."/>
            <person name="LaButti K."/>
            <person name="Lindquist E.A."/>
            <person name="Lipzen A."/>
            <person name="Lundell T."/>
            <person name="Morin E."/>
            <person name="Murat C."/>
            <person name="Riley R."/>
            <person name="Ohm R."/>
            <person name="Sun H."/>
            <person name="Tunlid A."/>
            <person name="Henrissat B."/>
            <person name="Grigoriev I.V."/>
            <person name="Hibbett D.S."/>
            <person name="Martin F."/>
        </authorList>
    </citation>
    <scope>NUCLEOTIDE SEQUENCE [LARGE SCALE GENOMIC DNA]</scope>
    <source>
        <strain evidence="2">441</strain>
    </source>
</reference>
<evidence type="ECO:0000313" key="2">
    <source>
        <dbReference type="Proteomes" id="UP000054018"/>
    </source>
</evidence>
<accession>A0A0C9YB04</accession>
<keyword evidence="2" id="KW-1185">Reference proteome</keyword>